<dbReference type="Proteomes" id="UP000526125">
    <property type="component" value="Unassembled WGS sequence"/>
</dbReference>
<organism evidence="2 3">
    <name type="scientific">Paenibacillus xylanilyticus</name>
    <dbReference type="NCBI Taxonomy" id="248903"/>
    <lineage>
        <taxon>Bacteria</taxon>
        <taxon>Bacillati</taxon>
        <taxon>Bacillota</taxon>
        <taxon>Bacilli</taxon>
        <taxon>Bacillales</taxon>
        <taxon>Paenibacillaceae</taxon>
        <taxon>Paenibacillus</taxon>
    </lineage>
</organism>
<protein>
    <submittedName>
        <fullName evidence="2">Uncharacterized protein</fullName>
    </submittedName>
</protein>
<evidence type="ECO:0000256" key="1">
    <source>
        <dbReference type="SAM" id="SignalP"/>
    </source>
</evidence>
<evidence type="ECO:0000313" key="3">
    <source>
        <dbReference type="Proteomes" id="UP000526125"/>
    </source>
</evidence>
<dbReference type="EMBL" id="JABMCB010000201">
    <property type="protein sequence ID" value="NUU78828.1"/>
    <property type="molecule type" value="Genomic_DNA"/>
</dbReference>
<comment type="caution">
    <text evidence="2">The sequence shown here is derived from an EMBL/GenBank/DDBJ whole genome shotgun (WGS) entry which is preliminary data.</text>
</comment>
<reference evidence="2 3" key="1">
    <citation type="submission" date="2020-05" db="EMBL/GenBank/DDBJ databases">
        <title>Genome Sequencing of Type Strains.</title>
        <authorList>
            <person name="Lemaire J.F."/>
            <person name="Inderbitzin P."/>
            <person name="Gregorio O.A."/>
            <person name="Collins S.B."/>
            <person name="Wespe N."/>
            <person name="Knight-Connoni V."/>
        </authorList>
    </citation>
    <scope>NUCLEOTIDE SEQUENCE [LARGE SCALE GENOMIC DNA]</scope>
    <source>
        <strain evidence="2 3">LMG 21957</strain>
    </source>
</reference>
<keyword evidence="1" id="KW-0732">Signal</keyword>
<keyword evidence="3" id="KW-1185">Reference proteome</keyword>
<dbReference type="RefSeq" id="WP_175398389.1">
    <property type="nucleotide sequence ID" value="NZ_JABMCB010000201.1"/>
</dbReference>
<dbReference type="AlphaFoldDB" id="A0A7Y6C2D9"/>
<feature type="chain" id="PRO_5030755145" evidence="1">
    <location>
        <begin position="24"/>
        <end position="459"/>
    </location>
</feature>
<sequence length="459" mass="50683">MRKVTSILLSFSLFLMLSIPVYAESSNDSALTKHFGTYMPIKQFDEVYGNKNSVSHVNDLKSSGASLSLGDIIIDQDNISFNAKIEYNNSTKLLNAEGNLRSSYKQEEGINSVIGEMVDQSNDFDILLFEIYNDNHLTKNLVNKDLETQPHVKLYLTDRESNILLFEFKIPESLLNIETNNLTPSDAQHDLFWFVSVVSPTEQKEIPVDETMLNIIAENEKSLVSPSAVGSFTDWVHPTTYTNTYYVAGDEIKNFSLPYGSWKSLNVTPSSTWINSFKIAEHVTVNGKTTNAQNLFTYKNVKLTTGVGAYSSIDRSFIDGSMVGKGSGSALAMKIAETLWSKINVVGLPSLSNIKSWITASNQALTSKNVTLGSTNVRLNTSPAAISGISSDSYTLHKNTGSNTGHYLTLQSDVQFNGNSGQSSSAANGVMYVSWDVYFNGSKYNSGEKTLEFQYRVNN</sequence>
<accession>A0A7Y6C2D9</accession>
<evidence type="ECO:0000313" key="2">
    <source>
        <dbReference type="EMBL" id="NUU78828.1"/>
    </source>
</evidence>
<feature type="signal peptide" evidence="1">
    <location>
        <begin position="1"/>
        <end position="23"/>
    </location>
</feature>
<name>A0A7Y6C2D9_9BACL</name>
<proteinExistence type="predicted"/>
<gene>
    <name evidence="2" type="ORF">HP552_26820</name>
</gene>